<dbReference type="InterPro" id="IPR001851">
    <property type="entry name" value="ABC_transp_permease"/>
</dbReference>
<sequence>MDLGDLLTLAFLVPLLQTTLRSTTTLLLTALGGMFSERSGVVNIALEGMIIFGALTAAVSAQLMEAPYLAENPGARIWWIPWVAVLLAMVVGAFIGWIHAVVSIKYKADQIISGTAINLLAAGLPSLVLAYFYDNTTASKELVNRLPEWFGFSPLVYLAFALVPITWYVMFKTPWGLRLRSVGEHPEAADTMGINVFRTRYTAVILSGVLAGLAGAFLSIGVLNQFVRNMSAGQGFIALAALIFGKWHPIGVLGATLLFGFAKALAIQLGGGDIMPPTVIEAFPFIITMLVLAGFVGTSRPPKAIGKPYEK</sequence>
<feature type="transmembrane region" description="Helical" evidence="6">
    <location>
        <begin position="111"/>
        <end position="133"/>
    </location>
</feature>
<dbReference type="RefSeq" id="WP_147148988.1">
    <property type="nucleotide sequence ID" value="NZ_BJXN01000025.1"/>
</dbReference>
<dbReference type="PANTHER" id="PTHR43370">
    <property type="entry name" value="SUGAR ABC TRANSPORTER INTEGRAL MEMBRANE PROTEIN-RELATED"/>
    <property type="match status" value="1"/>
</dbReference>
<keyword evidence="5 6" id="KW-0472">Membrane</keyword>
<keyword evidence="2" id="KW-1003">Cell membrane</keyword>
<feature type="transmembrane region" description="Helical" evidence="6">
    <location>
        <begin position="201"/>
        <end position="223"/>
    </location>
</feature>
<feature type="transmembrane region" description="Helical" evidence="6">
    <location>
        <begin position="45"/>
        <end position="65"/>
    </location>
</feature>
<protein>
    <submittedName>
        <fullName evidence="7">ABC transporter permease</fullName>
    </submittedName>
</protein>
<reference evidence="7 8" key="1">
    <citation type="submission" date="2019-07" db="EMBL/GenBank/DDBJ databases">
        <title>Whole genome shotgun sequence of Oceanithermus desulfurans NBRC 100063.</title>
        <authorList>
            <person name="Hosoyama A."/>
            <person name="Uohara A."/>
            <person name="Ohji S."/>
            <person name="Ichikawa N."/>
        </authorList>
    </citation>
    <scope>NUCLEOTIDE SEQUENCE [LARGE SCALE GENOMIC DNA]</scope>
    <source>
        <strain evidence="7 8">NBRC 100063</strain>
    </source>
</reference>
<evidence type="ECO:0000313" key="8">
    <source>
        <dbReference type="Proteomes" id="UP000321827"/>
    </source>
</evidence>
<dbReference type="AlphaFoldDB" id="A0A511RPK2"/>
<feature type="transmembrane region" description="Helical" evidence="6">
    <location>
        <begin position="154"/>
        <end position="171"/>
    </location>
</feature>
<evidence type="ECO:0000313" key="7">
    <source>
        <dbReference type="EMBL" id="GEM90862.1"/>
    </source>
</evidence>
<evidence type="ECO:0000256" key="2">
    <source>
        <dbReference type="ARBA" id="ARBA00022475"/>
    </source>
</evidence>
<feature type="transmembrane region" description="Helical" evidence="6">
    <location>
        <begin position="235"/>
        <end position="262"/>
    </location>
</feature>
<name>A0A511RPK2_9DEIN</name>
<feature type="transmembrane region" description="Helical" evidence="6">
    <location>
        <begin position="274"/>
        <end position="297"/>
    </location>
</feature>
<evidence type="ECO:0000256" key="5">
    <source>
        <dbReference type="ARBA" id="ARBA00023136"/>
    </source>
</evidence>
<comment type="caution">
    <text evidence="7">The sequence shown here is derived from an EMBL/GenBank/DDBJ whole genome shotgun (WGS) entry which is preliminary data.</text>
</comment>
<dbReference type="OrthoDB" id="9792579at2"/>
<keyword evidence="3 6" id="KW-0812">Transmembrane</keyword>
<dbReference type="GO" id="GO:0005886">
    <property type="term" value="C:plasma membrane"/>
    <property type="evidence" value="ECO:0007669"/>
    <property type="project" value="UniProtKB-SubCell"/>
</dbReference>
<proteinExistence type="predicted"/>
<gene>
    <name evidence="7" type="ORF">ODE01S_22960</name>
</gene>
<comment type="subcellular location">
    <subcellularLocation>
        <location evidence="1">Cell membrane</location>
        <topology evidence="1">Multi-pass membrane protein</topology>
    </subcellularLocation>
</comment>
<dbReference type="CDD" id="cd06580">
    <property type="entry name" value="TM_PBP1_transp_TpRbsC_like"/>
    <property type="match status" value="1"/>
</dbReference>
<evidence type="ECO:0000256" key="6">
    <source>
        <dbReference type="SAM" id="Phobius"/>
    </source>
</evidence>
<accession>A0A511RPK2</accession>
<dbReference type="PANTHER" id="PTHR43370:SF1">
    <property type="entry name" value="GUANOSINE ABC TRANSPORTER PERMEASE PROTEIN NUPQ"/>
    <property type="match status" value="1"/>
</dbReference>
<feature type="transmembrane region" description="Helical" evidence="6">
    <location>
        <begin position="77"/>
        <end position="99"/>
    </location>
</feature>
<evidence type="ECO:0000256" key="3">
    <source>
        <dbReference type="ARBA" id="ARBA00022692"/>
    </source>
</evidence>
<dbReference type="Proteomes" id="UP000321827">
    <property type="component" value="Unassembled WGS sequence"/>
</dbReference>
<evidence type="ECO:0000256" key="1">
    <source>
        <dbReference type="ARBA" id="ARBA00004651"/>
    </source>
</evidence>
<dbReference type="EMBL" id="BJXN01000025">
    <property type="protein sequence ID" value="GEM90862.1"/>
    <property type="molecule type" value="Genomic_DNA"/>
</dbReference>
<dbReference type="GO" id="GO:0022857">
    <property type="term" value="F:transmembrane transporter activity"/>
    <property type="evidence" value="ECO:0007669"/>
    <property type="project" value="InterPro"/>
</dbReference>
<dbReference type="Pfam" id="PF02653">
    <property type="entry name" value="BPD_transp_2"/>
    <property type="match status" value="1"/>
</dbReference>
<keyword evidence="4 6" id="KW-1133">Transmembrane helix</keyword>
<evidence type="ECO:0000256" key="4">
    <source>
        <dbReference type="ARBA" id="ARBA00022989"/>
    </source>
</evidence>
<organism evidence="7 8">
    <name type="scientific">Oceanithermus desulfurans NBRC 100063</name>
    <dbReference type="NCBI Taxonomy" id="1227550"/>
    <lineage>
        <taxon>Bacteria</taxon>
        <taxon>Thermotogati</taxon>
        <taxon>Deinococcota</taxon>
        <taxon>Deinococci</taxon>
        <taxon>Thermales</taxon>
        <taxon>Thermaceae</taxon>
        <taxon>Oceanithermus</taxon>
    </lineage>
</organism>